<dbReference type="InterPro" id="IPR006139">
    <property type="entry name" value="D-isomer_2_OHA_DH_cat_dom"/>
</dbReference>
<organism evidence="7 8">
    <name type="scientific">Croceibacterium soli</name>
    <dbReference type="NCBI Taxonomy" id="1739690"/>
    <lineage>
        <taxon>Bacteria</taxon>
        <taxon>Pseudomonadati</taxon>
        <taxon>Pseudomonadota</taxon>
        <taxon>Alphaproteobacteria</taxon>
        <taxon>Sphingomonadales</taxon>
        <taxon>Erythrobacteraceae</taxon>
        <taxon>Croceibacterium</taxon>
    </lineage>
</organism>
<dbReference type="PROSITE" id="PS00670">
    <property type="entry name" value="D_2_HYDROXYACID_DH_2"/>
    <property type="match status" value="1"/>
</dbReference>
<dbReference type="GO" id="GO:0005829">
    <property type="term" value="C:cytosol"/>
    <property type="evidence" value="ECO:0007669"/>
    <property type="project" value="TreeGrafter"/>
</dbReference>
<dbReference type="InterPro" id="IPR036291">
    <property type="entry name" value="NAD(P)-bd_dom_sf"/>
</dbReference>
<feature type="domain" description="D-isomer specific 2-hydroxyacid dehydrogenase NAD-binding" evidence="6">
    <location>
        <begin position="110"/>
        <end position="290"/>
    </location>
</feature>
<dbReference type="InterPro" id="IPR029753">
    <property type="entry name" value="D-isomer_DH_CS"/>
</dbReference>
<keyword evidence="8" id="KW-1185">Reference proteome</keyword>
<dbReference type="Pfam" id="PF02826">
    <property type="entry name" value="2-Hacid_dh_C"/>
    <property type="match status" value="1"/>
</dbReference>
<reference evidence="7 8" key="1">
    <citation type="submission" date="2019-12" db="EMBL/GenBank/DDBJ databases">
        <title>Genomic-based taxomic classification of the family Erythrobacteraceae.</title>
        <authorList>
            <person name="Xu L."/>
        </authorList>
    </citation>
    <scope>NUCLEOTIDE SEQUENCE [LARGE SCALE GENOMIC DNA]</scope>
    <source>
        <strain evidence="7 8">MCCC 1K02066</strain>
    </source>
</reference>
<gene>
    <name evidence="7" type="ORF">GRI75_07760</name>
</gene>
<dbReference type="GO" id="GO:0051287">
    <property type="term" value="F:NAD binding"/>
    <property type="evidence" value="ECO:0007669"/>
    <property type="project" value="InterPro"/>
</dbReference>
<dbReference type="Pfam" id="PF00389">
    <property type="entry name" value="2-Hacid_dh"/>
    <property type="match status" value="1"/>
</dbReference>
<dbReference type="RefSeq" id="WP_160746402.1">
    <property type="nucleotide sequence ID" value="NZ_WTYK01000004.1"/>
</dbReference>
<comment type="caution">
    <text evidence="7">The sequence shown here is derived from an EMBL/GenBank/DDBJ whole genome shotgun (WGS) entry which is preliminary data.</text>
</comment>
<dbReference type="Proteomes" id="UP000469159">
    <property type="component" value="Unassembled WGS sequence"/>
</dbReference>
<dbReference type="EMBL" id="WTYK01000004">
    <property type="protein sequence ID" value="MXP41536.1"/>
    <property type="molecule type" value="Genomic_DNA"/>
</dbReference>
<name>A0A6I4USU1_9SPHN</name>
<dbReference type="PROSITE" id="PS00671">
    <property type="entry name" value="D_2_HYDROXYACID_DH_3"/>
    <property type="match status" value="1"/>
</dbReference>
<evidence type="ECO:0000313" key="8">
    <source>
        <dbReference type="Proteomes" id="UP000469159"/>
    </source>
</evidence>
<protein>
    <submittedName>
        <fullName evidence="7">D-glycerate dehydrogenase</fullName>
    </submittedName>
</protein>
<accession>A0A6I4USU1</accession>
<dbReference type="InterPro" id="IPR050223">
    <property type="entry name" value="D-isomer_2-hydroxyacid_DH"/>
</dbReference>
<dbReference type="InterPro" id="IPR006140">
    <property type="entry name" value="D-isomer_DH_NAD-bd"/>
</dbReference>
<comment type="similarity">
    <text evidence="1 4">Belongs to the D-isomer specific 2-hydroxyacid dehydrogenase family.</text>
</comment>
<feature type="domain" description="D-isomer specific 2-hydroxyacid dehydrogenase catalytic" evidence="5">
    <location>
        <begin position="6"/>
        <end position="321"/>
    </location>
</feature>
<evidence type="ECO:0000259" key="5">
    <source>
        <dbReference type="Pfam" id="PF00389"/>
    </source>
</evidence>
<dbReference type="GO" id="GO:0016618">
    <property type="term" value="F:hydroxypyruvate reductase [NAD(P)H] activity"/>
    <property type="evidence" value="ECO:0007669"/>
    <property type="project" value="TreeGrafter"/>
</dbReference>
<keyword evidence="2 4" id="KW-0560">Oxidoreductase</keyword>
<dbReference type="CDD" id="cd05301">
    <property type="entry name" value="GDH"/>
    <property type="match status" value="1"/>
</dbReference>
<dbReference type="FunFam" id="3.40.50.720:FF:000203">
    <property type="entry name" value="D-3-phosphoglycerate dehydrogenase (SerA)"/>
    <property type="match status" value="1"/>
</dbReference>
<dbReference type="AlphaFoldDB" id="A0A6I4USU1"/>
<sequence>MARPRVLVTRRWPEAVERQLAERFDVTFNEADRPLSQAELAAAMAEYDVLCPTVSDRIDAEVIRGGDRVKLIANYGVGFDHIAVGAAKAKGIAVTNTPGVLTDATADIALTLILMAARRAGEGERELRAGAWSGWRPTHLLGSSLKDKVLGLVGFGRIGIATARRAHHGFGMKIAYYARRETDPEIARELGAEFYPDLTALLGASDVVSLHVPGGGETENLIGDAALAAMKPGAYLINTARGGIVDHAALAAALREGRIAGAGLDVYPAEPQVPQELLGLENVVLLPHLGSATRETRTAMGERALANVIAWAEGEPLPDRVA</sequence>
<keyword evidence="3" id="KW-0520">NAD</keyword>
<evidence type="ECO:0000259" key="6">
    <source>
        <dbReference type="Pfam" id="PF02826"/>
    </source>
</evidence>
<evidence type="ECO:0000256" key="2">
    <source>
        <dbReference type="ARBA" id="ARBA00023002"/>
    </source>
</evidence>
<evidence type="ECO:0000256" key="3">
    <source>
        <dbReference type="ARBA" id="ARBA00023027"/>
    </source>
</evidence>
<dbReference type="OrthoDB" id="9793626at2"/>
<evidence type="ECO:0000256" key="4">
    <source>
        <dbReference type="RuleBase" id="RU003719"/>
    </source>
</evidence>
<dbReference type="PANTHER" id="PTHR10996:SF283">
    <property type="entry name" value="GLYOXYLATE_HYDROXYPYRUVATE REDUCTASE B"/>
    <property type="match status" value="1"/>
</dbReference>
<dbReference type="GO" id="GO:0030267">
    <property type="term" value="F:glyoxylate reductase (NADPH) activity"/>
    <property type="evidence" value="ECO:0007669"/>
    <property type="project" value="TreeGrafter"/>
</dbReference>
<dbReference type="Gene3D" id="3.40.50.720">
    <property type="entry name" value="NAD(P)-binding Rossmann-like Domain"/>
    <property type="match status" value="2"/>
</dbReference>
<dbReference type="PANTHER" id="PTHR10996">
    <property type="entry name" value="2-HYDROXYACID DEHYDROGENASE-RELATED"/>
    <property type="match status" value="1"/>
</dbReference>
<dbReference type="SUPFAM" id="SSF52283">
    <property type="entry name" value="Formate/glycerate dehydrogenase catalytic domain-like"/>
    <property type="match status" value="1"/>
</dbReference>
<evidence type="ECO:0000256" key="1">
    <source>
        <dbReference type="ARBA" id="ARBA00005854"/>
    </source>
</evidence>
<evidence type="ECO:0000313" key="7">
    <source>
        <dbReference type="EMBL" id="MXP41536.1"/>
    </source>
</evidence>
<proteinExistence type="inferred from homology"/>
<dbReference type="SUPFAM" id="SSF51735">
    <property type="entry name" value="NAD(P)-binding Rossmann-fold domains"/>
    <property type="match status" value="1"/>
</dbReference>